<name>A0A7W7Y239_9GAMM</name>
<feature type="site" description="Electron transfer via tryptophanyl radical" evidence="13">
    <location>
        <position position="360"/>
    </location>
</feature>
<feature type="site" description="Electron transfer via tryptophanyl radical" evidence="13">
    <location>
        <position position="383"/>
    </location>
</feature>
<dbReference type="GO" id="GO:0003904">
    <property type="term" value="F:deoxyribodipyrimidine photo-lyase activity"/>
    <property type="evidence" value="ECO:0007669"/>
    <property type="project" value="UniProtKB-EC"/>
</dbReference>
<dbReference type="Pfam" id="PF00875">
    <property type="entry name" value="DNA_photolyase"/>
    <property type="match status" value="1"/>
</dbReference>
<feature type="domain" description="Photolyase/cryptochrome alpha/beta" evidence="15">
    <location>
        <begin position="2"/>
        <end position="131"/>
    </location>
</feature>
<evidence type="ECO:0000256" key="13">
    <source>
        <dbReference type="PIRSR" id="PIRSR602081-2"/>
    </source>
</evidence>
<dbReference type="EC" id="4.1.99.3" evidence="3"/>
<gene>
    <name evidence="16" type="ORF">HNQ58_002630</name>
</gene>
<dbReference type="InterPro" id="IPR005101">
    <property type="entry name" value="Cryptochr/Photolyase_FAD-bd"/>
</dbReference>
<evidence type="ECO:0000256" key="3">
    <source>
        <dbReference type="ARBA" id="ARBA00013149"/>
    </source>
</evidence>
<dbReference type="Gene3D" id="1.10.579.10">
    <property type="entry name" value="DNA Cyclobutane Dipyrimidine Photolyase, subunit A, domain 3"/>
    <property type="match status" value="1"/>
</dbReference>
<dbReference type="PANTHER" id="PTHR11455">
    <property type="entry name" value="CRYPTOCHROME"/>
    <property type="match status" value="1"/>
</dbReference>
<evidence type="ECO:0000256" key="10">
    <source>
        <dbReference type="ARBA" id="ARBA00059220"/>
    </source>
</evidence>
<evidence type="ECO:0000256" key="8">
    <source>
        <dbReference type="ARBA" id="ARBA00031671"/>
    </source>
</evidence>
<evidence type="ECO:0000256" key="11">
    <source>
        <dbReference type="ARBA" id="ARBA00083107"/>
    </source>
</evidence>
<evidence type="ECO:0000256" key="6">
    <source>
        <dbReference type="ARBA" id="ARBA00022827"/>
    </source>
</evidence>
<dbReference type="Proteomes" id="UP000519004">
    <property type="component" value="Unassembled WGS sequence"/>
</dbReference>
<evidence type="ECO:0000313" key="16">
    <source>
        <dbReference type="EMBL" id="MBB5016707.1"/>
    </source>
</evidence>
<dbReference type="PROSITE" id="PS51645">
    <property type="entry name" value="PHR_CRY_ALPHA_BETA"/>
    <property type="match status" value="1"/>
</dbReference>
<keyword evidence="16" id="KW-0456">Lyase</keyword>
<feature type="site" description="Electron transfer via tryptophanyl radical" evidence="13">
    <location>
        <position position="306"/>
    </location>
</feature>
<proteinExistence type="inferred from homology"/>
<evidence type="ECO:0000256" key="4">
    <source>
        <dbReference type="ARBA" id="ARBA00014046"/>
    </source>
</evidence>
<keyword evidence="17" id="KW-1185">Reference proteome</keyword>
<comment type="catalytic activity">
    <reaction evidence="9">
        <text>cyclobutadipyrimidine (in DNA) = 2 pyrimidine residues (in DNA).</text>
        <dbReference type="EC" id="4.1.99.3"/>
    </reaction>
</comment>
<dbReference type="Pfam" id="PF03441">
    <property type="entry name" value="FAD_binding_7"/>
    <property type="match status" value="1"/>
</dbReference>
<comment type="similarity">
    <text evidence="14">Belongs to the DNA photolyase family.</text>
</comment>
<evidence type="ECO:0000256" key="5">
    <source>
        <dbReference type="ARBA" id="ARBA00022630"/>
    </source>
</evidence>
<dbReference type="InterPro" id="IPR014729">
    <property type="entry name" value="Rossmann-like_a/b/a_fold"/>
</dbReference>
<dbReference type="GO" id="GO:0009416">
    <property type="term" value="P:response to light stimulus"/>
    <property type="evidence" value="ECO:0007669"/>
    <property type="project" value="TreeGrafter"/>
</dbReference>
<dbReference type="PROSITE" id="PS00394">
    <property type="entry name" value="DNA_PHOTOLYASES_1_1"/>
    <property type="match status" value="1"/>
</dbReference>
<reference evidence="16 17" key="1">
    <citation type="submission" date="2020-08" db="EMBL/GenBank/DDBJ databases">
        <title>Genomic Encyclopedia of Type Strains, Phase IV (KMG-IV): sequencing the most valuable type-strain genomes for metagenomic binning, comparative biology and taxonomic classification.</title>
        <authorList>
            <person name="Goeker M."/>
        </authorList>
    </citation>
    <scope>NUCLEOTIDE SEQUENCE [LARGE SCALE GENOMIC DNA]</scope>
    <source>
        <strain evidence="16 17">DSM 25897</strain>
    </source>
</reference>
<dbReference type="SUPFAM" id="SSF48173">
    <property type="entry name" value="Cryptochrome/photolyase FAD-binding domain"/>
    <property type="match status" value="1"/>
</dbReference>
<dbReference type="InterPro" id="IPR036134">
    <property type="entry name" value="Crypto/Photolyase_FAD-like_sf"/>
</dbReference>
<dbReference type="InterPro" id="IPR002081">
    <property type="entry name" value="Cryptochrome/DNA_photolyase_1"/>
</dbReference>
<dbReference type="GO" id="GO:0000719">
    <property type="term" value="P:photoreactive repair"/>
    <property type="evidence" value="ECO:0007669"/>
    <property type="project" value="UniProtKB-ARBA"/>
</dbReference>
<comment type="cofactor">
    <cofactor evidence="1">
        <name>(6R)-5,10-methylene-5,6,7,8-tetrahydrofolate</name>
        <dbReference type="ChEBI" id="CHEBI:15636"/>
    </cofactor>
</comment>
<feature type="binding site" evidence="12">
    <location>
        <position position="272"/>
    </location>
    <ligand>
        <name>FAD</name>
        <dbReference type="ChEBI" id="CHEBI:57692"/>
    </ligand>
</feature>
<dbReference type="FunFam" id="1.10.579.10:FF:000003">
    <property type="entry name" value="Deoxyribodipyrimidine photo-lyase"/>
    <property type="match status" value="1"/>
</dbReference>
<sequence length="471" mass="53201">MGSAIVWFRRDLRLDDNPALQAALEAGHVPIPVYIHAPEEEGAWPPGAASRAWLHRSLAALDQSLRARGSRLTLVRGPTIVALDRLVASTGAEAVFWNRLYEPAIVARDARVKQHLRARGLHVASFKAALLCEPWEVMTGQDGPYRVFTPFWRKAAAWLDTPPPLPAPARLPAPPAAAGERLDDLRLRPAIDWDRHFWEAWSPGEAGALELLDAFVEGAAHGYKVQRDFPDRIGTSRLSPHLHFGEISPRRIVVRLRRESWPAGVRPDIEHYFSELGWREFSHHLLHHFPHTTGSNFDPRFDAFGWVEPDPSVLAAWQHGRTGVPIVDAGMRELWATGWMHNRVRMIVASFLTKNLRIHWRHGARWFWDTLVDADLANNTQGWQWSAGTGADAAPYFRVFNPVLQAQRFDPAGKYIRRWLPELAALPGSAVHAPWEHPELLRRLAPDYPQAPLVDLKASREAALAAWRAIR</sequence>
<evidence type="ECO:0000256" key="7">
    <source>
        <dbReference type="ARBA" id="ARBA00022991"/>
    </source>
</evidence>
<keyword evidence="7 14" id="KW-0157">Chromophore</keyword>
<evidence type="ECO:0000259" key="15">
    <source>
        <dbReference type="PROSITE" id="PS51645"/>
    </source>
</evidence>
<dbReference type="EMBL" id="JACHHX010000030">
    <property type="protein sequence ID" value="MBB5016707.1"/>
    <property type="molecule type" value="Genomic_DNA"/>
</dbReference>
<feature type="binding site" evidence="12">
    <location>
        <position position="223"/>
    </location>
    <ligand>
        <name>FAD</name>
        <dbReference type="ChEBI" id="CHEBI:57692"/>
    </ligand>
</feature>
<feature type="binding site" evidence="12">
    <location>
        <begin position="235"/>
        <end position="239"/>
    </location>
    <ligand>
        <name>FAD</name>
        <dbReference type="ChEBI" id="CHEBI:57692"/>
    </ligand>
</feature>
<dbReference type="SUPFAM" id="SSF52425">
    <property type="entry name" value="Cryptochrome/photolyase, N-terminal domain"/>
    <property type="match status" value="1"/>
</dbReference>
<dbReference type="PANTHER" id="PTHR11455:SF9">
    <property type="entry name" value="CRYPTOCHROME CIRCADIAN CLOCK 5 ISOFORM X1"/>
    <property type="match status" value="1"/>
</dbReference>
<dbReference type="GO" id="GO:0071949">
    <property type="term" value="F:FAD binding"/>
    <property type="evidence" value="ECO:0007669"/>
    <property type="project" value="TreeGrafter"/>
</dbReference>
<evidence type="ECO:0000256" key="14">
    <source>
        <dbReference type="RuleBase" id="RU004182"/>
    </source>
</evidence>
<dbReference type="Gene3D" id="3.40.50.620">
    <property type="entry name" value="HUPs"/>
    <property type="match status" value="1"/>
</dbReference>
<comment type="cofactor">
    <cofactor evidence="12">
        <name>FAD</name>
        <dbReference type="ChEBI" id="CHEBI:57692"/>
    </cofactor>
    <text evidence="12">Binds 1 FAD per subunit.</text>
</comment>
<dbReference type="PRINTS" id="PR00147">
    <property type="entry name" value="DNAPHOTLYASE"/>
</dbReference>
<evidence type="ECO:0000256" key="2">
    <source>
        <dbReference type="ARBA" id="ARBA00005862"/>
    </source>
</evidence>
<evidence type="ECO:0000313" key="17">
    <source>
        <dbReference type="Proteomes" id="UP000519004"/>
    </source>
</evidence>
<dbReference type="PROSITE" id="PS00691">
    <property type="entry name" value="DNA_PHOTOLYASES_1_2"/>
    <property type="match status" value="1"/>
</dbReference>
<dbReference type="InterPro" id="IPR036155">
    <property type="entry name" value="Crypto/Photolyase_N_sf"/>
</dbReference>
<keyword evidence="5 12" id="KW-0285">Flavoprotein</keyword>
<evidence type="ECO:0000256" key="9">
    <source>
        <dbReference type="ARBA" id="ARBA00033999"/>
    </source>
</evidence>
<feature type="binding site" evidence="12">
    <location>
        <begin position="373"/>
        <end position="375"/>
    </location>
    <ligand>
        <name>FAD</name>
        <dbReference type="ChEBI" id="CHEBI:57692"/>
    </ligand>
</feature>
<dbReference type="InterPro" id="IPR018394">
    <property type="entry name" value="DNA_photolyase_1_CS_C"/>
</dbReference>
<dbReference type="RefSeq" id="WP_183949367.1">
    <property type="nucleotide sequence ID" value="NZ_JACHHX010000030.1"/>
</dbReference>
<dbReference type="AlphaFoldDB" id="A0A7W7Y239"/>
<comment type="caution">
    <text evidence="16">The sequence shown here is derived from an EMBL/GenBank/DDBJ whole genome shotgun (WGS) entry which is preliminary data.</text>
</comment>
<comment type="function">
    <text evidence="10">Involved in repair of UV radiation-induced DNA damage. Catalyzes the light-dependent monomerization (300-600 nm) of cyclobutyl pyrimidine dimers (in cis-syn configuration), which are formed between adjacent bases on the same DNA strand upon exposure to ultraviolet radiation.</text>
</comment>
<evidence type="ECO:0000256" key="12">
    <source>
        <dbReference type="PIRSR" id="PIRSR602081-1"/>
    </source>
</evidence>
<evidence type="ECO:0000256" key="1">
    <source>
        <dbReference type="ARBA" id="ARBA00001932"/>
    </source>
</evidence>
<accession>A0A7W7Y239</accession>
<keyword evidence="6 12" id="KW-0274">FAD</keyword>
<dbReference type="Gene3D" id="1.25.40.80">
    <property type="match status" value="1"/>
</dbReference>
<organism evidence="16 17">
    <name type="scientific">Rehaibacterium terrae</name>
    <dbReference type="NCBI Taxonomy" id="1341696"/>
    <lineage>
        <taxon>Bacteria</taxon>
        <taxon>Pseudomonadati</taxon>
        <taxon>Pseudomonadota</taxon>
        <taxon>Gammaproteobacteria</taxon>
        <taxon>Lysobacterales</taxon>
        <taxon>Lysobacteraceae</taxon>
        <taxon>Rehaibacterium</taxon>
    </lineage>
</organism>
<dbReference type="InterPro" id="IPR006050">
    <property type="entry name" value="DNA_photolyase_N"/>
</dbReference>
<dbReference type="GO" id="GO:0003677">
    <property type="term" value="F:DNA binding"/>
    <property type="evidence" value="ECO:0007669"/>
    <property type="project" value="TreeGrafter"/>
</dbReference>
<protein>
    <recommendedName>
        <fullName evidence="4">Deoxyribodipyrimidine photo-lyase</fullName>
        <ecNumber evidence="3">4.1.99.3</ecNumber>
    </recommendedName>
    <alternativeName>
        <fullName evidence="8">DNA photolyase</fullName>
    </alternativeName>
    <alternativeName>
        <fullName evidence="11">Photoreactivating enzyme</fullName>
    </alternativeName>
</protein>
<comment type="similarity">
    <text evidence="2">Belongs to the DNA photolyase class-1 family.</text>
</comment>